<dbReference type="InterPro" id="IPR015943">
    <property type="entry name" value="WD40/YVTN_repeat-like_dom_sf"/>
</dbReference>
<feature type="compositionally biased region" description="Polar residues" evidence="2">
    <location>
        <begin position="905"/>
        <end position="920"/>
    </location>
</feature>
<reference evidence="4 5" key="1">
    <citation type="submission" date="2016-05" db="EMBL/GenBank/DDBJ databases">
        <title>Genome sequencing of Trichophyton rubrum CMCC(F)T1i isolated from hair.</title>
        <authorList>
            <person name="Zhan P."/>
            <person name="Tao Y."/>
            <person name="Liu W."/>
        </authorList>
    </citation>
    <scope>NUCLEOTIDE SEQUENCE [LARGE SCALE GENOMIC DNA]</scope>
    <source>
        <strain evidence="5">CMCC(F)T1i</strain>
    </source>
</reference>
<feature type="region of interest" description="Disordered" evidence="2">
    <location>
        <begin position="1096"/>
        <end position="1127"/>
    </location>
</feature>
<dbReference type="GO" id="GO:0031593">
    <property type="term" value="F:polyubiquitin modification-dependent protein binding"/>
    <property type="evidence" value="ECO:0007669"/>
    <property type="project" value="TreeGrafter"/>
</dbReference>
<evidence type="ECO:0000256" key="2">
    <source>
        <dbReference type="SAM" id="MobiDB-lite"/>
    </source>
</evidence>
<comment type="caution">
    <text evidence="4">The sequence shown here is derived from an EMBL/GenBank/DDBJ whole genome shotgun (WGS) entry which is preliminary data.</text>
</comment>
<evidence type="ECO:0000313" key="4">
    <source>
        <dbReference type="EMBL" id="OAL62686.1"/>
    </source>
</evidence>
<dbReference type="InterPro" id="IPR036322">
    <property type="entry name" value="WD40_repeat_dom_sf"/>
</dbReference>
<dbReference type="InterPro" id="IPR001810">
    <property type="entry name" value="F-box_dom"/>
</dbReference>
<dbReference type="Gene3D" id="1.20.1280.50">
    <property type="match status" value="1"/>
</dbReference>
<feature type="compositionally biased region" description="Low complexity" evidence="2">
    <location>
        <begin position="632"/>
        <end position="646"/>
    </location>
</feature>
<organism evidence="4 5">
    <name type="scientific">Trichophyton rubrum</name>
    <name type="common">Athlete's foot fungus</name>
    <name type="synonym">Epidermophyton rubrum</name>
    <dbReference type="NCBI Taxonomy" id="5551"/>
    <lineage>
        <taxon>Eukaryota</taxon>
        <taxon>Fungi</taxon>
        <taxon>Dikarya</taxon>
        <taxon>Ascomycota</taxon>
        <taxon>Pezizomycotina</taxon>
        <taxon>Eurotiomycetes</taxon>
        <taxon>Eurotiomycetidae</taxon>
        <taxon>Onygenales</taxon>
        <taxon>Arthrodermataceae</taxon>
        <taxon>Trichophyton</taxon>
    </lineage>
</organism>
<dbReference type="SUPFAM" id="SSF81383">
    <property type="entry name" value="F-box domain"/>
    <property type="match status" value="1"/>
</dbReference>
<feature type="region of interest" description="Disordered" evidence="2">
    <location>
        <begin position="901"/>
        <end position="920"/>
    </location>
</feature>
<dbReference type="Gene3D" id="2.130.10.10">
    <property type="entry name" value="YVTN repeat-like/Quinoprotein amine dehydrogenase"/>
    <property type="match status" value="1"/>
</dbReference>
<dbReference type="Proteomes" id="UP000243015">
    <property type="component" value="Unassembled WGS sequence"/>
</dbReference>
<feature type="compositionally biased region" description="Polar residues" evidence="2">
    <location>
        <begin position="8"/>
        <end position="21"/>
    </location>
</feature>
<dbReference type="GO" id="GO:0043161">
    <property type="term" value="P:proteasome-mediated ubiquitin-dependent protein catabolic process"/>
    <property type="evidence" value="ECO:0007669"/>
    <property type="project" value="TreeGrafter"/>
</dbReference>
<dbReference type="GO" id="GO:0008540">
    <property type="term" value="C:proteasome regulatory particle, base subcomplex"/>
    <property type="evidence" value="ECO:0007669"/>
    <property type="project" value="TreeGrafter"/>
</dbReference>
<dbReference type="PANTHER" id="PTHR10223">
    <property type="entry name" value="26S PROTEASOME NON-ATPASE REGULATORY SUBUNIT 4"/>
    <property type="match status" value="1"/>
</dbReference>
<gene>
    <name evidence="4" type="ORF">A7C99_5069</name>
</gene>
<dbReference type="Pfam" id="PF12937">
    <property type="entry name" value="F-box-like"/>
    <property type="match status" value="1"/>
</dbReference>
<evidence type="ECO:0000313" key="5">
    <source>
        <dbReference type="Proteomes" id="UP000243015"/>
    </source>
</evidence>
<keyword evidence="1" id="KW-0175">Coiled coil</keyword>
<name>A0A178ES90_TRIRU</name>
<feature type="compositionally biased region" description="Polar residues" evidence="2">
    <location>
        <begin position="1042"/>
        <end position="1051"/>
    </location>
</feature>
<sequence length="1127" mass="122510">MQPECYRSTITASENHSRYTQPAAQHGNFSCQDCSASCLPGRDDGSGGHTTSSVVLSPCPHDSQLVGDRADTVELETQLPAKHVSSPRHPSNAGALATRRKLSEDLSPQAISIESFPNEVLTHILSHLPPSSLSSISLVSRRFHSLVTTPHAWRIAFSRYFPGPALTGKNEGRQRGDDWEHNLLKRRAFCRLTALSSWRNEYILRTRLLHSIARGKPTSYQITDQRKSTRAGSTPAAHAVVTYNSLLQFPISHIDGTFGSSIESKPPAFVHGASEEGIATQSDPTSKKSGAGKWGLLSESRMFNHFSDSYPGEAPWGLGAGNLVGNPNVMDVSQPHGMVYGEGCPQGRTYFLSTSEKRGRFFPRSVLDPHYELGIPAVNAAHFGICATWIAKSSEILKSTNGLCGMITGTSSGILTSYALGPHPSYDQRFERGQMTARWALCPGVPIIAIRVDDKLSAKRLSQRRIWITVLNALGELFYLTSIPRGLDTYQKLEPEALEKAAWLTGRTVSWEIVESSRRVPVPDPFNKLSTNATYNPRSSSDEMNLNRDQIIAETKDIERFLAFKPIHFRTIYQGWDMRRKLEVDFAGDDGQGAGESFMVACCSADDDQVASVKRFTRVGTGESPSLDNIGSSSPASESEAETNSSLFGQGESRGVLSSGNQASPPMPNGSNSLPATVEWRVSNLTFEGPKSAEITACALDMSTFARMTKFEDPLLGMCGNSEVSSLCSTPFSVLSNPLVSSAEIPGQRGRYMAVGTSLGSVFVWDIRAAIPGNSHMVNNIMPIRIIHTDSPEISSLALTALYLVHGGNDGLVQAWDHLASSTQPVRTLNSRFSSRARRRLVQATTANQNVGHNFFAAGAICLDQDPTRLRGIVALGTQLRYWAYSSSAADQYKSNKRRVRYSHHGSNGSPETQRFSNSGRGALMDYIMNEKAELERQKIAKEKELAHLRGRFGTDLLGSDASDEDLLAYACLLSEESYTSDERNRRGSESSSGGSSSSETIASDETFSANPLTQQISTPTLDTVDEELEPGLAEAIRRSLQDTNASQSPKEGSVLTDEGTTDVGSYSFSPSLSGTSSQDNVGDLDLAIQLSLAEQEGQIAPQEEFPALGSTSNTPSKRRGRGKRGF</sequence>
<dbReference type="AlphaFoldDB" id="A0A178ES90"/>
<dbReference type="SMART" id="SM00256">
    <property type="entry name" value="FBOX"/>
    <property type="match status" value="1"/>
</dbReference>
<protein>
    <submittedName>
        <fullName evidence="4">F-box domain-containing protein</fullName>
    </submittedName>
</protein>
<dbReference type="InterPro" id="IPR036047">
    <property type="entry name" value="F-box-like_dom_sf"/>
</dbReference>
<feature type="compositionally biased region" description="Basic residues" evidence="2">
    <location>
        <begin position="1117"/>
        <end position="1127"/>
    </location>
</feature>
<dbReference type="GO" id="GO:0005829">
    <property type="term" value="C:cytosol"/>
    <property type="evidence" value="ECO:0007669"/>
    <property type="project" value="TreeGrafter"/>
</dbReference>
<dbReference type="VEuPathDB" id="FungiDB:TERG_01409"/>
<feature type="region of interest" description="Disordered" evidence="2">
    <location>
        <begin position="621"/>
        <end position="675"/>
    </location>
</feature>
<feature type="domain" description="F-box" evidence="3">
    <location>
        <begin position="110"/>
        <end position="156"/>
    </location>
</feature>
<dbReference type="InterPro" id="IPR027040">
    <property type="entry name" value="PSMD4"/>
</dbReference>
<proteinExistence type="predicted"/>
<dbReference type="OrthoDB" id="2095648at2759"/>
<accession>A0A178ES90</accession>
<feature type="region of interest" description="Disordered" evidence="2">
    <location>
        <begin position="1"/>
        <end position="21"/>
    </location>
</feature>
<dbReference type="SUPFAM" id="SSF50978">
    <property type="entry name" value="WD40 repeat-like"/>
    <property type="match status" value="1"/>
</dbReference>
<evidence type="ECO:0000259" key="3">
    <source>
        <dbReference type="PROSITE" id="PS50181"/>
    </source>
</evidence>
<feature type="region of interest" description="Disordered" evidence="2">
    <location>
        <begin position="1041"/>
        <end position="1081"/>
    </location>
</feature>
<feature type="region of interest" description="Disordered" evidence="2">
    <location>
        <begin position="979"/>
        <end position="1002"/>
    </location>
</feature>
<dbReference type="EMBL" id="LHPM01000018">
    <property type="protein sequence ID" value="OAL62686.1"/>
    <property type="molecule type" value="Genomic_DNA"/>
</dbReference>
<evidence type="ECO:0000256" key="1">
    <source>
        <dbReference type="SAM" id="Coils"/>
    </source>
</evidence>
<feature type="compositionally biased region" description="Polar residues" evidence="2">
    <location>
        <begin position="656"/>
        <end position="675"/>
    </location>
</feature>
<feature type="compositionally biased region" description="Low complexity" evidence="2">
    <location>
        <begin position="990"/>
        <end position="1000"/>
    </location>
</feature>
<feature type="coiled-coil region" evidence="1">
    <location>
        <begin position="925"/>
        <end position="952"/>
    </location>
</feature>
<dbReference type="PANTHER" id="PTHR10223:SF2">
    <property type="entry name" value="F-BOX AND WD DOMAIN PROTEIN (AFU_ORTHOLOGUE AFUA_6G11400)"/>
    <property type="match status" value="1"/>
</dbReference>
<dbReference type="GO" id="GO:0005634">
    <property type="term" value="C:nucleus"/>
    <property type="evidence" value="ECO:0007669"/>
    <property type="project" value="TreeGrafter"/>
</dbReference>
<dbReference type="PROSITE" id="PS50181">
    <property type="entry name" value="FBOX"/>
    <property type="match status" value="1"/>
</dbReference>
<feature type="compositionally biased region" description="Polar residues" evidence="2">
    <location>
        <begin position="1063"/>
        <end position="1081"/>
    </location>
</feature>